<dbReference type="PANTHER" id="PTHR43584">
    <property type="entry name" value="NUCLEOTIDYL TRANSFERASE"/>
    <property type="match status" value="1"/>
</dbReference>
<evidence type="ECO:0000313" key="21">
    <source>
        <dbReference type="Proteomes" id="UP000219439"/>
    </source>
</evidence>
<keyword evidence="12 18" id="KW-0511">Multifunctional enzyme</keyword>
<name>A0A285NDQ1_9HYPH</name>
<dbReference type="GO" id="GO:0009245">
    <property type="term" value="P:lipid A biosynthetic process"/>
    <property type="evidence" value="ECO:0007669"/>
    <property type="project" value="UniProtKB-UniRule"/>
</dbReference>
<dbReference type="SUPFAM" id="SSF53448">
    <property type="entry name" value="Nucleotide-diphospho-sugar transferases"/>
    <property type="match status" value="1"/>
</dbReference>
<evidence type="ECO:0000256" key="15">
    <source>
        <dbReference type="ARBA" id="ARBA00048247"/>
    </source>
</evidence>
<comment type="subunit">
    <text evidence="18">Homotrimer.</text>
</comment>
<dbReference type="GO" id="GO:0005737">
    <property type="term" value="C:cytoplasm"/>
    <property type="evidence" value="ECO:0007669"/>
    <property type="project" value="UniProtKB-SubCell"/>
</dbReference>
<keyword evidence="9 18" id="KW-0460">Magnesium</keyword>
<dbReference type="InterPro" id="IPR050065">
    <property type="entry name" value="GlmU-like"/>
</dbReference>
<feature type="binding site" evidence="18">
    <location>
        <begin position="371"/>
        <end position="372"/>
    </location>
    <ligand>
        <name>acetyl-CoA</name>
        <dbReference type="ChEBI" id="CHEBI:57288"/>
    </ligand>
</feature>
<evidence type="ECO:0000256" key="10">
    <source>
        <dbReference type="ARBA" id="ARBA00022960"/>
    </source>
</evidence>
<sequence>MQRSCQAIILAAGQGTRMKSSKPKVLHQVAHLPMVSHVAKAAINAGSQKISLVVGPDMDPVLKAVRSIHKNVQSHQQIERLGTAHAVLAAESDLGQPLDDVIILYGDTPLVESQTIASMRAALSNGADVVVLGFRAEKPDPYGRLLEEEGQLVAIREAKDASEDELKVDFCNAGIMAFSGKIILQLLKRIDNDNAQKEYYLTDAVELANRSGLKVVAMEAEEAEVQGVNSRLELARVEATFQQRARLNAMTEGATLQDPETVYFAHDTEIGRDVVIEQNVVFGPGVEVADEATIRAFSHLEGAKVASHCVIGPYARLRPGADLREAAKVGNFCEVKKAVIDQGAKVNHLSYIGDAHVGAKANIGAGTITCNYDGFNKSKTEIGAGAFIGSNSALVAPVIVEEGAIVGAGSVITKTVEANSLTLTRAKQMALSNWATKFREKNSKG</sequence>
<dbReference type="AlphaFoldDB" id="A0A285NDQ1"/>
<protein>
    <recommendedName>
        <fullName evidence="18">Bifunctional protein GlmU</fullName>
    </recommendedName>
    <domain>
        <recommendedName>
            <fullName evidence="18">UDP-N-acetylglucosamine pyrophosphorylase</fullName>
            <ecNumber evidence="18">2.7.7.23</ecNumber>
        </recommendedName>
        <alternativeName>
            <fullName evidence="18">N-acetylglucosamine-1-phosphate uridyltransferase</fullName>
        </alternativeName>
    </domain>
    <domain>
        <recommendedName>
            <fullName evidence="18">Glucosamine-1-phosphate N-acetyltransferase</fullName>
            <ecNumber evidence="18">2.3.1.157</ecNumber>
        </recommendedName>
    </domain>
</protein>
<dbReference type="NCBIfam" id="TIGR01173">
    <property type="entry name" value="glmU"/>
    <property type="match status" value="1"/>
</dbReference>
<comment type="pathway">
    <text evidence="18">Nucleotide-sugar biosynthesis; UDP-N-acetyl-alpha-D-glucosamine biosynthesis; UDP-N-acetyl-alpha-D-glucosamine from N-acetyl-alpha-D-glucosamine 1-phosphate: step 1/1.</text>
</comment>
<feature type="binding site" evidence="18">
    <location>
        <position position="390"/>
    </location>
    <ligand>
        <name>acetyl-CoA</name>
        <dbReference type="ChEBI" id="CHEBI:57288"/>
    </ligand>
</feature>
<dbReference type="InterPro" id="IPR025877">
    <property type="entry name" value="MobA-like_NTP_Trfase"/>
</dbReference>
<gene>
    <name evidence="18" type="primary">glmU</name>
    <name evidence="20" type="ORF">SAMN06265368_1120</name>
</gene>
<evidence type="ECO:0000256" key="11">
    <source>
        <dbReference type="ARBA" id="ARBA00022984"/>
    </source>
</evidence>
<feature type="binding site" evidence="18">
    <location>
        <position position="408"/>
    </location>
    <ligand>
        <name>acetyl-CoA</name>
        <dbReference type="ChEBI" id="CHEBI:57288"/>
    </ligand>
</feature>
<dbReference type="HAMAP" id="MF_01631">
    <property type="entry name" value="GlmU"/>
    <property type="match status" value="1"/>
</dbReference>
<dbReference type="CDD" id="cd02540">
    <property type="entry name" value="GT2_GlmU_N_bac"/>
    <property type="match status" value="1"/>
</dbReference>
<dbReference type="Pfam" id="PF12804">
    <property type="entry name" value="NTP_transf_3"/>
    <property type="match status" value="1"/>
</dbReference>
<feature type="binding site" evidence="18">
    <location>
        <position position="362"/>
    </location>
    <ligand>
        <name>UDP-N-acetyl-alpha-D-glucosamine</name>
        <dbReference type="ChEBI" id="CHEBI:57705"/>
    </ligand>
</feature>
<keyword evidence="10 18" id="KW-0133">Cell shape</keyword>
<dbReference type="EMBL" id="OBEL01000001">
    <property type="protein sequence ID" value="SNZ07585.1"/>
    <property type="molecule type" value="Genomic_DNA"/>
</dbReference>
<dbReference type="NCBIfam" id="NF010933">
    <property type="entry name" value="PRK14353.1"/>
    <property type="match status" value="1"/>
</dbReference>
<feature type="binding site" evidence="18">
    <location>
        <position position="336"/>
    </location>
    <ligand>
        <name>UDP-N-acetyl-alpha-D-glucosamine</name>
        <dbReference type="ChEBI" id="CHEBI:57705"/>
    </ligand>
</feature>
<dbReference type="UniPathway" id="UPA00113">
    <property type="reaction ID" value="UER00532"/>
</dbReference>
<evidence type="ECO:0000256" key="16">
    <source>
        <dbReference type="ARBA" id="ARBA00048493"/>
    </source>
</evidence>
<accession>A0A285NDQ1</accession>
<keyword evidence="13 18" id="KW-0012">Acyltransferase</keyword>
<comment type="function">
    <text evidence="17 18">Catalyzes the last two sequential reactions in the de novo biosynthetic pathway for UDP-N-acetylglucosamine (UDP-GlcNAc). The C-terminal domain catalyzes the transfer of acetyl group from acetyl coenzyme A to glucosamine-1-phosphate (GlcN-1-P) to produce N-acetylglucosamine-1-phosphate (GlcNAc-1-P), which is converted into UDP-GlcNAc by the transfer of uridine 5-monophosphate (from uridine 5-triphosphate), a reaction catalyzed by the N-terminal domain.</text>
</comment>
<dbReference type="Pfam" id="PF00132">
    <property type="entry name" value="Hexapep"/>
    <property type="match status" value="1"/>
</dbReference>
<dbReference type="GO" id="GO:0019134">
    <property type="term" value="F:glucosamine-1-phosphate N-acetyltransferase activity"/>
    <property type="evidence" value="ECO:0007669"/>
    <property type="project" value="UniProtKB-UniRule"/>
</dbReference>
<evidence type="ECO:0000256" key="6">
    <source>
        <dbReference type="ARBA" id="ARBA00022695"/>
    </source>
</evidence>
<evidence type="ECO:0000256" key="2">
    <source>
        <dbReference type="ARBA" id="ARBA00007707"/>
    </source>
</evidence>
<organism evidence="20 21">
    <name type="scientific">Cohaesibacter gelatinilyticus</name>
    <dbReference type="NCBI Taxonomy" id="372072"/>
    <lineage>
        <taxon>Bacteria</taxon>
        <taxon>Pseudomonadati</taxon>
        <taxon>Pseudomonadota</taxon>
        <taxon>Alphaproteobacteria</taxon>
        <taxon>Hyphomicrobiales</taxon>
        <taxon>Cohaesibacteraceae</taxon>
    </lineage>
</organism>
<keyword evidence="7 18" id="KW-0479">Metal-binding</keyword>
<feature type="binding site" evidence="18">
    <location>
        <position position="143"/>
    </location>
    <ligand>
        <name>UDP-N-acetyl-alpha-D-glucosamine</name>
        <dbReference type="ChEBI" id="CHEBI:57705"/>
    </ligand>
</feature>
<proteinExistence type="inferred from homology"/>
<feature type="binding site" evidence="18">
    <location>
        <position position="172"/>
    </location>
    <ligand>
        <name>UDP-N-acetyl-alpha-D-glucosamine</name>
        <dbReference type="ChEBI" id="CHEBI:57705"/>
    </ligand>
</feature>
<dbReference type="InterPro" id="IPR038009">
    <property type="entry name" value="GlmU_C_LbH"/>
</dbReference>
<feature type="binding site" evidence="18">
    <location>
        <position position="77"/>
    </location>
    <ligand>
        <name>UDP-N-acetyl-alpha-D-glucosamine</name>
        <dbReference type="ChEBI" id="CHEBI:57705"/>
    </ligand>
</feature>
<evidence type="ECO:0000256" key="18">
    <source>
        <dbReference type="HAMAP-Rule" id="MF_01631"/>
    </source>
</evidence>
<dbReference type="EC" id="2.3.1.157" evidence="18"/>
<dbReference type="GO" id="GO:0008360">
    <property type="term" value="P:regulation of cell shape"/>
    <property type="evidence" value="ECO:0007669"/>
    <property type="project" value="UniProtKB-KW"/>
</dbReference>
<feature type="active site" description="Proton acceptor" evidence="18">
    <location>
        <position position="348"/>
    </location>
</feature>
<dbReference type="EC" id="2.7.7.23" evidence="18"/>
<feature type="binding site" evidence="18">
    <location>
        <position position="24"/>
    </location>
    <ligand>
        <name>UDP-N-acetyl-alpha-D-glucosamine</name>
        <dbReference type="ChEBI" id="CHEBI:57705"/>
    </ligand>
</feature>
<dbReference type="InterPro" id="IPR011004">
    <property type="entry name" value="Trimer_LpxA-like_sf"/>
</dbReference>
<keyword evidence="11 18" id="KW-0573">Peptidoglycan synthesis</keyword>
<dbReference type="GO" id="GO:0003977">
    <property type="term" value="F:UDP-N-acetylglucosamine diphosphorylase activity"/>
    <property type="evidence" value="ECO:0007669"/>
    <property type="project" value="UniProtKB-UniRule"/>
</dbReference>
<dbReference type="GO" id="GO:0000287">
    <property type="term" value="F:magnesium ion binding"/>
    <property type="evidence" value="ECO:0007669"/>
    <property type="project" value="UniProtKB-UniRule"/>
</dbReference>
<feature type="binding site" evidence="18">
    <location>
        <begin position="10"/>
        <end position="13"/>
    </location>
    <ligand>
        <name>UDP-N-acetyl-alpha-D-glucosamine</name>
        <dbReference type="ChEBI" id="CHEBI:57705"/>
    </ligand>
</feature>
<dbReference type="Gene3D" id="3.90.550.10">
    <property type="entry name" value="Spore Coat Polysaccharide Biosynthesis Protein SpsA, Chain A"/>
    <property type="match status" value="1"/>
</dbReference>
<feature type="binding site" evidence="18">
    <location>
        <position position="365"/>
    </location>
    <ligand>
        <name>acetyl-CoA</name>
        <dbReference type="ChEBI" id="CHEBI:57288"/>
    </ligand>
</feature>
<comment type="cofactor">
    <cofactor evidence="18">
        <name>Mg(2+)</name>
        <dbReference type="ChEBI" id="CHEBI:18420"/>
    </cofactor>
    <text evidence="18">Binds 1 Mg(2+) ion per subunit.</text>
</comment>
<evidence type="ECO:0000256" key="13">
    <source>
        <dbReference type="ARBA" id="ARBA00023315"/>
    </source>
</evidence>
<dbReference type="InterPro" id="IPR029044">
    <property type="entry name" value="Nucleotide-diphossugar_trans"/>
</dbReference>
<dbReference type="InterPro" id="IPR005882">
    <property type="entry name" value="Bifunctional_GlmU"/>
</dbReference>
<dbReference type="Proteomes" id="UP000219439">
    <property type="component" value="Unassembled WGS sequence"/>
</dbReference>
<comment type="catalytic activity">
    <reaction evidence="15 18">
        <text>alpha-D-glucosamine 1-phosphate + acetyl-CoA = N-acetyl-alpha-D-glucosamine 1-phosphate + CoA + H(+)</text>
        <dbReference type="Rhea" id="RHEA:13725"/>
        <dbReference type="ChEBI" id="CHEBI:15378"/>
        <dbReference type="ChEBI" id="CHEBI:57287"/>
        <dbReference type="ChEBI" id="CHEBI:57288"/>
        <dbReference type="ChEBI" id="CHEBI:57776"/>
        <dbReference type="ChEBI" id="CHEBI:58516"/>
        <dbReference type="EC" id="2.3.1.157"/>
    </reaction>
</comment>
<feature type="binding site" evidence="18">
    <location>
        <position position="229"/>
    </location>
    <ligand>
        <name>UDP-N-acetyl-alpha-D-glucosamine</name>
        <dbReference type="ChEBI" id="CHEBI:57705"/>
    </ligand>
</feature>
<feature type="binding site" evidence="18">
    <location>
        <position position="318"/>
    </location>
    <ligand>
        <name>UDP-N-acetyl-alpha-D-glucosamine</name>
        <dbReference type="ChEBI" id="CHEBI:57705"/>
    </ligand>
</feature>
<dbReference type="PANTHER" id="PTHR43584:SF3">
    <property type="entry name" value="BIFUNCTIONAL PROTEIN GLMU"/>
    <property type="match status" value="1"/>
</dbReference>
<dbReference type="CDD" id="cd03353">
    <property type="entry name" value="LbH_GlmU_C"/>
    <property type="match status" value="1"/>
</dbReference>
<feature type="binding site" evidence="18">
    <location>
        <position position="425"/>
    </location>
    <ligand>
        <name>acetyl-CoA</name>
        <dbReference type="ChEBI" id="CHEBI:57288"/>
    </ligand>
</feature>
<dbReference type="Gene3D" id="2.160.10.10">
    <property type="entry name" value="Hexapeptide repeat proteins"/>
    <property type="match status" value="1"/>
</dbReference>
<keyword evidence="5 18" id="KW-0808">Transferase</keyword>
<dbReference type="GO" id="GO:0000902">
    <property type="term" value="P:cell morphogenesis"/>
    <property type="evidence" value="ECO:0007669"/>
    <property type="project" value="UniProtKB-UniRule"/>
</dbReference>
<comment type="pathway">
    <text evidence="18">Bacterial outer membrane biogenesis; LPS lipid A biosynthesis.</text>
</comment>
<dbReference type="PROSITE" id="PS00101">
    <property type="entry name" value="HEXAPEP_TRANSFERASES"/>
    <property type="match status" value="1"/>
</dbReference>
<comment type="catalytic activity">
    <reaction evidence="16 18">
        <text>N-acetyl-alpha-D-glucosamine 1-phosphate + UTP + H(+) = UDP-N-acetyl-alpha-D-glucosamine + diphosphate</text>
        <dbReference type="Rhea" id="RHEA:13509"/>
        <dbReference type="ChEBI" id="CHEBI:15378"/>
        <dbReference type="ChEBI" id="CHEBI:33019"/>
        <dbReference type="ChEBI" id="CHEBI:46398"/>
        <dbReference type="ChEBI" id="CHEBI:57705"/>
        <dbReference type="ChEBI" id="CHEBI:57776"/>
        <dbReference type="EC" id="2.7.7.23"/>
    </reaction>
</comment>
<keyword evidence="6 18" id="KW-0548">Nucleotidyltransferase</keyword>
<evidence type="ECO:0000256" key="17">
    <source>
        <dbReference type="ARBA" id="ARBA00049628"/>
    </source>
</evidence>
<evidence type="ECO:0000259" key="19">
    <source>
        <dbReference type="Pfam" id="PF12804"/>
    </source>
</evidence>
<dbReference type="GO" id="GO:0009252">
    <property type="term" value="P:peptidoglycan biosynthetic process"/>
    <property type="evidence" value="ECO:0007669"/>
    <property type="project" value="UniProtKB-UniRule"/>
</dbReference>
<evidence type="ECO:0000256" key="3">
    <source>
        <dbReference type="ARBA" id="ARBA00007947"/>
    </source>
</evidence>
<evidence type="ECO:0000256" key="8">
    <source>
        <dbReference type="ARBA" id="ARBA00022737"/>
    </source>
</evidence>
<feature type="domain" description="MobA-like NTP transferase" evidence="19">
    <location>
        <begin position="7"/>
        <end position="142"/>
    </location>
</feature>
<keyword evidence="14 18" id="KW-0961">Cell wall biogenesis/degradation</keyword>
<evidence type="ECO:0000256" key="9">
    <source>
        <dbReference type="ARBA" id="ARBA00022842"/>
    </source>
</evidence>
<keyword evidence="4 18" id="KW-0963">Cytoplasm</keyword>
<feature type="region of interest" description="N-acetyltransferase" evidence="18">
    <location>
        <begin position="253"/>
        <end position="445"/>
    </location>
</feature>
<feature type="region of interest" description="Linker" evidence="18">
    <location>
        <begin position="232"/>
        <end position="252"/>
    </location>
</feature>
<comment type="subcellular location">
    <subcellularLocation>
        <location evidence="1 18">Cytoplasm</location>
    </subcellularLocation>
</comment>
<feature type="region of interest" description="Pyrophosphorylase" evidence="18">
    <location>
        <begin position="1"/>
        <end position="231"/>
    </location>
</feature>
<comment type="similarity">
    <text evidence="3 18">In the N-terminal section; belongs to the N-acetylglucosamine-1-phosphate uridyltransferase family.</text>
</comment>
<feature type="binding site" evidence="18">
    <location>
        <position position="107"/>
    </location>
    <ligand>
        <name>Mg(2+)</name>
        <dbReference type="ChEBI" id="CHEBI:18420"/>
    </ligand>
</feature>
<dbReference type="UniPathway" id="UPA00973"/>
<dbReference type="GO" id="GO:0016020">
    <property type="term" value="C:membrane"/>
    <property type="evidence" value="ECO:0007669"/>
    <property type="project" value="GOC"/>
</dbReference>
<evidence type="ECO:0000256" key="1">
    <source>
        <dbReference type="ARBA" id="ARBA00004496"/>
    </source>
</evidence>
<feature type="binding site" evidence="18">
    <location>
        <begin position="82"/>
        <end position="83"/>
    </location>
    <ligand>
        <name>UDP-N-acetyl-alpha-D-glucosamine</name>
        <dbReference type="ChEBI" id="CHEBI:57705"/>
    </ligand>
</feature>
<comment type="pathway">
    <text evidence="18">Nucleotide-sugar biosynthesis; UDP-N-acetyl-alpha-D-glucosamine biosynthesis; N-acetyl-alpha-D-glucosamine 1-phosphate from alpha-D-glucosamine 6-phosphate (route II): step 2/2.</text>
</comment>
<comment type="similarity">
    <text evidence="2 18">In the C-terminal section; belongs to the transferase hexapeptide repeat family.</text>
</comment>
<feature type="binding site" evidence="18">
    <location>
        <position position="351"/>
    </location>
    <ligand>
        <name>UDP-N-acetyl-alpha-D-glucosamine</name>
        <dbReference type="ChEBI" id="CHEBI:57705"/>
    </ligand>
</feature>
<dbReference type="InterPro" id="IPR018357">
    <property type="entry name" value="Hexapep_transf_CS"/>
</dbReference>
<feature type="binding site" evidence="18">
    <location>
        <begin position="105"/>
        <end position="107"/>
    </location>
    <ligand>
        <name>UDP-N-acetyl-alpha-D-glucosamine</name>
        <dbReference type="ChEBI" id="CHEBI:57705"/>
    </ligand>
</feature>
<evidence type="ECO:0000256" key="5">
    <source>
        <dbReference type="ARBA" id="ARBA00022679"/>
    </source>
</evidence>
<evidence type="ECO:0000256" key="7">
    <source>
        <dbReference type="ARBA" id="ARBA00022723"/>
    </source>
</evidence>
<feature type="binding site" evidence="18">
    <location>
        <position position="157"/>
    </location>
    <ligand>
        <name>UDP-N-acetyl-alpha-D-glucosamine</name>
        <dbReference type="ChEBI" id="CHEBI:57705"/>
    </ligand>
</feature>
<dbReference type="SUPFAM" id="SSF51161">
    <property type="entry name" value="Trimeric LpxA-like enzymes"/>
    <property type="match status" value="1"/>
</dbReference>
<feature type="binding site" evidence="18">
    <location>
        <position position="229"/>
    </location>
    <ligand>
        <name>Mg(2+)</name>
        <dbReference type="ChEBI" id="CHEBI:18420"/>
    </ligand>
</feature>
<dbReference type="GO" id="GO:0071555">
    <property type="term" value="P:cell wall organization"/>
    <property type="evidence" value="ECO:0007669"/>
    <property type="project" value="UniProtKB-KW"/>
</dbReference>
<dbReference type="GO" id="GO:0006048">
    <property type="term" value="P:UDP-N-acetylglucosamine biosynthetic process"/>
    <property type="evidence" value="ECO:0007669"/>
    <property type="project" value="UniProtKB-UniPathway"/>
</dbReference>
<reference evidence="20 21" key="1">
    <citation type="submission" date="2017-09" db="EMBL/GenBank/DDBJ databases">
        <authorList>
            <person name="Ehlers B."/>
            <person name="Leendertz F.H."/>
        </authorList>
    </citation>
    <scope>NUCLEOTIDE SEQUENCE [LARGE SCALE GENOMIC DNA]</scope>
    <source>
        <strain evidence="20 21">DSM 18289</strain>
    </source>
</reference>
<evidence type="ECO:0000256" key="14">
    <source>
        <dbReference type="ARBA" id="ARBA00023316"/>
    </source>
</evidence>
<evidence type="ECO:0000256" key="12">
    <source>
        <dbReference type="ARBA" id="ARBA00023268"/>
    </source>
</evidence>
<evidence type="ECO:0000313" key="20">
    <source>
        <dbReference type="EMBL" id="SNZ07585.1"/>
    </source>
</evidence>
<keyword evidence="8 18" id="KW-0677">Repeat</keyword>
<dbReference type="InterPro" id="IPR001451">
    <property type="entry name" value="Hexapep"/>
</dbReference>
<evidence type="ECO:0000256" key="4">
    <source>
        <dbReference type="ARBA" id="ARBA00022490"/>
    </source>
</evidence>
<keyword evidence="21" id="KW-1185">Reference proteome</keyword>